<keyword evidence="3" id="KW-1185">Reference proteome</keyword>
<proteinExistence type="predicted"/>
<keyword evidence="1" id="KW-0812">Transmembrane</keyword>
<evidence type="ECO:0000313" key="3">
    <source>
        <dbReference type="Proteomes" id="UP000675121"/>
    </source>
</evidence>
<dbReference type="EMBL" id="CAJNAS010000002">
    <property type="protein sequence ID" value="CAE6867035.1"/>
    <property type="molecule type" value="Genomic_DNA"/>
</dbReference>
<comment type="caution">
    <text evidence="2">The sequence shown here is derived from an EMBL/GenBank/DDBJ whole genome shotgun (WGS) entry which is preliminary data.</text>
</comment>
<dbReference type="AlphaFoldDB" id="A0A9N8QU75"/>
<organism evidence="2 3">
    <name type="scientific">Paraburkholderia domus</name>
    <dbReference type="NCBI Taxonomy" id="2793075"/>
    <lineage>
        <taxon>Bacteria</taxon>
        <taxon>Pseudomonadati</taxon>
        <taxon>Pseudomonadota</taxon>
        <taxon>Betaproteobacteria</taxon>
        <taxon>Burkholderiales</taxon>
        <taxon>Burkholderiaceae</taxon>
        <taxon>Paraburkholderia</taxon>
    </lineage>
</organism>
<name>A0A9N8QU75_9BURK</name>
<feature type="transmembrane region" description="Helical" evidence="1">
    <location>
        <begin position="12"/>
        <end position="30"/>
    </location>
</feature>
<reference evidence="2" key="1">
    <citation type="submission" date="2021-02" db="EMBL/GenBank/DDBJ databases">
        <authorList>
            <person name="Vanwijnsberghe S."/>
        </authorList>
    </citation>
    <scope>NUCLEOTIDE SEQUENCE</scope>
    <source>
        <strain evidence="2">R-70211</strain>
    </source>
</reference>
<gene>
    <name evidence="2" type="ORF">R70211_00884</name>
</gene>
<protein>
    <submittedName>
        <fullName evidence="2">Uncharacterized protein</fullName>
    </submittedName>
</protein>
<evidence type="ECO:0000313" key="2">
    <source>
        <dbReference type="EMBL" id="CAE6867035.1"/>
    </source>
</evidence>
<sequence>MSNRIIKKITMCSRATAYLTMGIIGLGFAFESFSKDSKFVDIRILETNKLDAKSLDEIEGRLKKIPDFSNHTQRIYRVVEWGSGSNHKVLIAARSGPGGGTVGCGFYEQDTDGNFVFLIGQPYCKFTKKPDIYIREGIQIIRFGISDRQYFGGPIFNESYKFIFNSEMNFFCHPDSESEIFKCPAYLNKFQSED</sequence>
<keyword evidence="1" id="KW-0472">Membrane</keyword>
<accession>A0A9N8QU75</accession>
<evidence type="ECO:0000256" key="1">
    <source>
        <dbReference type="SAM" id="Phobius"/>
    </source>
</evidence>
<keyword evidence="1" id="KW-1133">Transmembrane helix</keyword>
<dbReference type="Proteomes" id="UP000675121">
    <property type="component" value="Unassembled WGS sequence"/>
</dbReference>